<evidence type="ECO:0000313" key="6">
    <source>
        <dbReference type="Proteomes" id="UP000779508"/>
    </source>
</evidence>
<gene>
    <name evidence="5" type="ORF">KQI88_02185</name>
</gene>
<dbReference type="Pfam" id="PF15608">
    <property type="entry name" value="PELOTA_1"/>
    <property type="match status" value="1"/>
</dbReference>
<feature type="domain" description="TRSP" evidence="2">
    <location>
        <begin position="324"/>
        <end position="448"/>
    </location>
</feature>
<keyword evidence="5" id="KW-0808">Transferase</keyword>
<comment type="caution">
    <text evidence="5">The sequence shown here is derived from an EMBL/GenBank/DDBJ whole genome shotgun (WGS) entry which is preliminary data.</text>
</comment>
<reference evidence="5 6" key="1">
    <citation type="submission" date="2021-06" db="EMBL/GenBank/DDBJ databases">
        <authorList>
            <person name="Sun Q."/>
            <person name="Li D."/>
        </authorList>
    </citation>
    <scope>NUCLEOTIDE SEQUENCE [LARGE SCALE GENOMIC DNA]</scope>
    <source>
        <strain evidence="5 6">MSJ-5</strain>
    </source>
</reference>
<dbReference type="RefSeq" id="WP_216414720.1">
    <property type="nucleotide sequence ID" value="NZ_JAHLQK010000001.1"/>
</dbReference>
<dbReference type="CDD" id="cd06223">
    <property type="entry name" value="PRTases_typeI"/>
    <property type="match status" value="1"/>
</dbReference>
<dbReference type="Pfam" id="PF11202">
    <property type="entry name" value="StiP"/>
    <property type="match status" value="1"/>
</dbReference>
<proteinExistence type="predicted"/>
<protein>
    <submittedName>
        <fullName evidence="5">Phosphoribosyltransferase</fullName>
    </submittedName>
</protein>
<feature type="domain" description="PELOTA RNA-binding" evidence="3">
    <location>
        <begin position="748"/>
        <end position="827"/>
    </location>
</feature>
<feature type="domain" description="Cysteine protease StiP N-terminal" evidence="1">
    <location>
        <begin position="473"/>
        <end position="721"/>
    </location>
</feature>
<keyword evidence="6" id="KW-1185">Reference proteome</keyword>
<dbReference type="InterPro" id="IPR022537">
    <property type="entry name" value="TRSP_dom"/>
</dbReference>
<dbReference type="InterPro" id="IPR028157">
    <property type="entry name" value="PELOTA_dom"/>
</dbReference>
<dbReference type="InterPro" id="IPR000836">
    <property type="entry name" value="PRTase_dom"/>
</dbReference>
<evidence type="ECO:0000259" key="2">
    <source>
        <dbReference type="Pfam" id="PF12500"/>
    </source>
</evidence>
<dbReference type="InterPro" id="IPR011215">
    <property type="entry name" value="StiP_N"/>
</dbReference>
<dbReference type="GO" id="GO:0016757">
    <property type="term" value="F:glycosyltransferase activity"/>
    <property type="evidence" value="ECO:0007669"/>
    <property type="project" value="UniProtKB-KW"/>
</dbReference>
<evidence type="ECO:0000259" key="1">
    <source>
        <dbReference type="Pfam" id="PF11202"/>
    </source>
</evidence>
<evidence type="ECO:0000259" key="4">
    <source>
        <dbReference type="Pfam" id="PF15609"/>
    </source>
</evidence>
<feature type="domain" description="Orotate phosphoribosyltransferase-like" evidence="4">
    <location>
        <begin position="42"/>
        <end position="263"/>
    </location>
</feature>
<dbReference type="EMBL" id="JAHLQK010000001">
    <property type="protein sequence ID" value="MBU5675225.1"/>
    <property type="molecule type" value="Genomic_DNA"/>
</dbReference>
<dbReference type="Pfam" id="PF12500">
    <property type="entry name" value="TRSP"/>
    <property type="match status" value="1"/>
</dbReference>
<keyword evidence="5" id="KW-0328">Glycosyltransferase</keyword>
<dbReference type="InterPro" id="IPR041688">
    <property type="entry name" value="PRTase_2"/>
</dbReference>
<dbReference type="Pfam" id="PF15609">
    <property type="entry name" value="PRTase_2"/>
    <property type="match status" value="1"/>
</dbReference>
<evidence type="ECO:0000259" key="3">
    <source>
        <dbReference type="Pfam" id="PF15608"/>
    </source>
</evidence>
<sequence length="831" mass="94033">MKTNVTKTYWQESNKYEYNIIDALNMIIRVKDNHYNIPLNTLFTMAARKNPKRSFLFVSKVLGKHIPINPYSGLLANLILATKYMDEVYNIKDETRIKELVSGFIDQNNCEDIYKKAIQTPYVLPEPNIFIGFAETATGIAQGIFSYFKGEGFYTHTTRDIVLNNDFNIAFEEEHSHAKDHNCYGLSEEVLKSDAPIVLIDDELTTGKTILNIIKALQSKYPRKTYVVLSILDWRSDDDINKFNEIERDMGISIKVISLVSGNIEIEGSSNINCIKQNEEVAICVEESDVSIEYLMLDDYFDKPLSYTYLDGEGNEHITPYLKETGRFGISCSEQNHISNKIAKIGELLKSKRTGDKTLCLGTEEFMYIPMMIAAHMGQGVKYHSTTRSPIYPLNKAEYGAKNGFSFESPGGSGVINYLYNIPYEGYDELFLILEREVSPNRLDSIVGTLKILGIPKIFIVYCLAAENKPFTGSYSKEDVVFLLKNISDSIIETDTEDKEEAIQSGVHYSEMLPVEYKPTENYINLFHKSLEESARKVALAVAVVSEKIISNRGKDIVLVSLARAGTPIGILIKRYLENNYGIKLPHYSVSIIRGKGIDENAIAYILKQHPEKEVQFIDGWTGKGAITRVLIEACKQIKESLGVDLNSDLAVLADPAYCTTTFGTREDFLIPSACLNSTVSGLVSRTVHREDLIGPNDFHGAKFYEEMKDDDVSNLFIDRITEEFSLIQDEIEAEINLHKELPHEVTWKGLKDIEIIQTVFGIEDINLIKPGIGETTRVLLRRVPWKVLVRDYESDNLKHILLLAKDRGVPVVEYPHMTYECCGLIKPLKE</sequence>
<evidence type="ECO:0000313" key="5">
    <source>
        <dbReference type="EMBL" id="MBU5675225.1"/>
    </source>
</evidence>
<name>A0ABS6G1H4_9FIRM</name>
<accession>A0ABS6G1H4</accession>
<organism evidence="5 6">
    <name type="scientific">Alkaliphilus flagellatus</name>
    <dbReference type="NCBI Taxonomy" id="2841507"/>
    <lineage>
        <taxon>Bacteria</taxon>
        <taxon>Bacillati</taxon>
        <taxon>Bacillota</taxon>
        <taxon>Clostridia</taxon>
        <taxon>Peptostreptococcales</taxon>
        <taxon>Natronincolaceae</taxon>
        <taxon>Alkaliphilus</taxon>
    </lineage>
</organism>
<dbReference type="Proteomes" id="UP000779508">
    <property type="component" value="Unassembled WGS sequence"/>
</dbReference>